<reference evidence="1" key="1">
    <citation type="submission" date="2019-11" db="EMBL/GenBank/DDBJ databases">
        <authorList>
            <person name="Feng L."/>
        </authorList>
    </citation>
    <scope>NUCLEOTIDE SEQUENCE</scope>
    <source>
        <strain evidence="1">BvulgatusLFYP11</strain>
    </source>
</reference>
<accession>A0A6N2WKZ6</accession>
<dbReference type="AlphaFoldDB" id="A0A6N2WKZ6"/>
<sequence length="135" mass="14968">MQLLVGVYGLWGVKQIFHELAAQVHIHLLKGAFAIYKPLKVLIDVLPLDILPVCQLLEVGEEIAFHLGFVKEAVVLVEDGFVTPITQYLRFFHHACVEITLLLVGRFGEDVNPQSFTCNHLHGSVVTVAGIIVQT</sequence>
<name>A0A6N2WKZ6_PHOVU</name>
<proteinExistence type="predicted"/>
<organism evidence="1">
    <name type="scientific">Phocaeicola vulgatus</name>
    <name type="common">Bacteroides vulgatus</name>
    <dbReference type="NCBI Taxonomy" id="821"/>
    <lineage>
        <taxon>Bacteria</taxon>
        <taxon>Pseudomonadati</taxon>
        <taxon>Bacteroidota</taxon>
        <taxon>Bacteroidia</taxon>
        <taxon>Bacteroidales</taxon>
        <taxon>Bacteroidaceae</taxon>
        <taxon>Phocaeicola</taxon>
    </lineage>
</organism>
<dbReference type="EMBL" id="CACRTA010000042">
    <property type="protein sequence ID" value="VYT42637.1"/>
    <property type="molecule type" value="Genomic_DNA"/>
</dbReference>
<gene>
    <name evidence="1" type="ORF">BVLFYP11_03731</name>
</gene>
<protein>
    <submittedName>
        <fullName evidence="1">Uncharacterized protein</fullName>
    </submittedName>
</protein>
<evidence type="ECO:0000313" key="1">
    <source>
        <dbReference type="EMBL" id="VYT42637.1"/>
    </source>
</evidence>